<reference evidence="3" key="1">
    <citation type="submission" date="2022-11" db="UniProtKB">
        <authorList>
            <consortium name="WormBaseParasite"/>
        </authorList>
    </citation>
    <scope>IDENTIFICATION</scope>
</reference>
<name>A0A914NDA4_MELIC</name>
<protein>
    <submittedName>
        <fullName evidence="3">BTB domain-containing protein</fullName>
    </submittedName>
</protein>
<dbReference type="Gene3D" id="3.30.710.10">
    <property type="entry name" value="Potassium Channel Kv1.1, Chain A"/>
    <property type="match status" value="1"/>
</dbReference>
<dbReference type="Pfam" id="PF00651">
    <property type="entry name" value="BTB"/>
    <property type="match status" value="1"/>
</dbReference>
<organism evidence="2 3">
    <name type="scientific">Meloidogyne incognita</name>
    <name type="common">Southern root-knot nematode worm</name>
    <name type="synonym">Oxyuris incognita</name>
    <dbReference type="NCBI Taxonomy" id="6306"/>
    <lineage>
        <taxon>Eukaryota</taxon>
        <taxon>Metazoa</taxon>
        <taxon>Ecdysozoa</taxon>
        <taxon>Nematoda</taxon>
        <taxon>Chromadorea</taxon>
        <taxon>Rhabditida</taxon>
        <taxon>Tylenchina</taxon>
        <taxon>Tylenchomorpha</taxon>
        <taxon>Tylenchoidea</taxon>
        <taxon>Meloidogynidae</taxon>
        <taxon>Meloidogyninae</taxon>
        <taxon>Meloidogyne</taxon>
        <taxon>Meloidogyne incognita group</taxon>
    </lineage>
</organism>
<evidence type="ECO:0000313" key="3">
    <source>
        <dbReference type="WBParaSite" id="Minc3s05063g37529"/>
    </source>
</evidence>
<keyword evidence="2" id="KW-1185">Reference proteome</keyword>
<evidence type="ECO:0000313" key="2">
    <source>
        <dbReference type="Proteomes" id="UP000887563"/>
    </source>
</evidence>
<dbReference type="WBParaSite" id="Minc3s05063g37529">
    <property type="protein sequence ID" value="Minc3s05063g37529"/>
    <property type="gene ID" value="Minc3s05063g37529"/>
</dbReference>
<dbReference type="SUPFAM" id="SSF54695">
    <property type="entry name" value="POZ domain"/>
    <property type="match status" value="1"/>
</dbReference>
<dbReference type="AlphaFoldDB" id="A0A914NDA4"/>
<sequence length="93" mass="11119">MEITKVSIVGFTLEVVQAMLQFFYMGHVKQPYMEKYAEDIFVIANKYQIMGLKYECEIFLADLIESNSKRDFFLGDRKYFSWSILNKKTFEIF</sequence>
<dbReference type="InterPro" id="IPR011333">
    <property type="entry name" value="SKP1/BTB/POZ_sf"/>
</dbReference>
<dbReference type="InterPro" id="IPR000210">
    <property type="entry name" value="BTB/POZ_dom"/>
</dbReference>
<accession>A0A914NDA4</accession>
<proteinExistence type="predicted"/>
<feature type="domain" description="BTB" evidence="1">
    <location>
        <begin position="5"/>
        <end position="61"/>
    </location>
</feature>
<dbReference type="Proteomes" id="UP000887563">
    <property type="component" value="Unplaced"/>
</dbReference>
<evidence type="ECO:0000259" key="1">
    <source>
        <dbReference type="Pfam" id="PF00651"/>
    </source>
</evidence>